<evidence type="ECO:0000313" key="5">
    <source>
        <dbReference type="Proteomes" id="UP000275076"/>
    </source>
</evidence>
<protein>
    <recommendedName>
        <fullName evidence="6">Competence protein CoiA</fullName>
    </recommendedName>
</protein>
<feature type="domain" description="Competence protein CoiA nuclease-like" evidence="1">
    <location>
        <begin position="64"/>
        <end position="210"/>
    </location>
</feature>
<dbReference type="AlphaFoldDB" id="A0A3R9QI68"/>
<dbReference type="Proteomes" id="UP000275076">
    <property type="component" value="Unassembled WGS sequence"/>
</dbReference>
<evidence type="ECO:0000259" key="3">
    <source>
        <dbReference type="Pfam" id="PF25166"/>
    </source>
</evidence>
<gene>
    <name evidence="4" type="ORF">D7Z54_22250</name>
</gene>
<dbReference type="Pfam" id="PF25166">
    <property type="entry name" value="CoiA_C"/>
    <property type="match status" value="1"/>
</dbReference>
<evidence type="ECO:0000259" key="2">
    <source>
        <dbReference type="Pfam" id="PF25164"/>
    </source>
</evidence>
<keyword evidence="5" id="KW-1185">Reference proteome</keyword>
<dbReference type="EMBL" id="RBVX01000027">
    <property type="protein sequence ID" value="RSL31230.1"/>
    <property type="molecule type" value="Genomic_DNA"/>
</dbReference>
<reference evidence="4 5" key="1">
    <citation type="submission" date="2018-10" db="EMBL/GenBank/DDBJ databases">
        <title>Draft genome sequence of Bacillus salarius IM0101, isolated from a hypersaline soil in Inner Mongolia, China.</title>
        <authorList>
            <person name="Yamprayoonswat W."/>
            <person name="Boonvisut S."/>
            <person name="Jumpathong W."/>
            <person name="Sittihan S."/>
            <person name="Ruangsuj P."/>
            <person name="Wanthongcharoen S."/>
            <person name="Thongpramul N."/>
            <person name="Pimmason S."/>
            <person name="Yu B."/>
            <person name="Yasawong M."/>
        </authorList>
    </citation>
    <scope>NUCLEOTIDE SEQUENCE [LARGE SCALE GENOMIC DNA]</scope>
    <source>
        <strain evidence="4 5">IM0101</strain>
    </source>
</reference>
<dbReference type="InterPro" id="IPR010330">
    <property type="entry name" value="CoiA_nuc"/>
</dbReference>
<dbReference type="OrthoDB" id="3784230at2"/>
<evidence type="ECO:0000259" key="1">
    <source>
        <dbReference type="Pfam" id="PF06054"/>
    </source>
</evidence>
<dbReference type="PIRSF" id="PIRSF007487">
    <property type="entry name" value="Competence-induced_CoiA_bac"/>
    <property type="match status" value="1"/>
</dbReference>
<name>A0A3R9QI68_9BACI</name>
<dbReference type="InterPro" id="IPR057252">
    <property type="entry name" value="CoiA_C"/>
</dbReference>
<proteinExistence type="predicted"/>
<evidence type="ECO:0000313" key="4">
    <source>
        <dbReference type="EMBL" id="RSL31230.1"/>
    </source>
</evidence>
<dbReference type="Pfam" id="PF25164">
    <property type="entry name" value="CoiA_N"/>
    <property type="match status" value="1"/>
</dbReference>
<dbReference type="InterPro" id="IPR057253">
    <property type="entry name" value="CoiA-like_N"/>
</dbReference>
<organism evidence="4 5">
    <name type="scientific">Salibacterium salarium</name>
    <dbReference type="NCBI Taxonomy" id="284579"/>
    <lineage>
        <taxon>Bacteria</taxon>
        <taxon>Bacillati</taxon>
        <taxon>Bacillota</taxon>
        <taxon>Bacilli</taxon>
        <taxon>Bacillales</taxon>
        <taxon>Bacillaceae</taxon>
    </lineage>
</organism>
<evidence type="ECO:0008006" key="6">
    <source>
        <dbReference type="Google" id="ProtNLM"/>
    </source>
</evidence>
<dbReference type="RefSeq" id="WP_125559152.1">
    <property type="nucleotide sequence ID" value="NZ_RBVX01000027.1"/>
</dbReference>
<accession>A0A3R9QI68</accession>
<dbReference type="InterPro" id="IPR021176">
    <property type="entry name" value="Competence-induced_CoiA"/>
</dbReference>
<feature type="domain" description="Competence protein CoiA C-terminal" evidence="3">
    <location>
        <begin position="234"/>
        <end position="362"/>
    </location>
</feature>
<comment type="caution">
    <text evidence="4">The sequence shown here is derived from an EMBL/GenBank/DDBJ whole genome shotgun (WGS) entry which is preliminary data.</text>
</comment>
<sequence>MFVALTKTNERISLVHSSNVVRDNPPYYCPVCQQEVVMKKGTKRRWHFAHRQSYECSVASAEPETEEHLAGKAELYKWLCSNGISPTIELFLPAIQRRADLFFTYRNQKYAIEFQCASISEKEALERTKDYLSEYIIPLWIFSSQRIRSLQPEPSRFSIHSFEWIGLRERHHDHQRALTYFSPSSSTFYFLFPQAVLTSTTTFADLYSLAAVNTGLSLIIRLPATINGSRDWRKSWLYKKKQWRYKRNDWRNHKDKYYARRLFASLRSDIPYFPGEAGWPVNGMEYVETSTHLWQSVFLLQLLTTIPLYHSFSWRTVVEAFSPIMSSQFTTRSLPLITNPLENSILGYLELLQKMKILHQTTTGWIRTEQIYLPRSLDEGFEMDKKRYRSIF</sequence>
<dbReference type="Pfam" id="PF06054">
    <property type="entry name" value="CoiA_nuc"/>
    <property type="match status" value="1"/>
</dbReference>
<feature type="domain" description="Competence protein CoiA-like N-terminal" evidence="2">
    <location>
        <begin position="21"/>
        <end position="58"/>
    </location>
</feature>